<feature type="chain" id="PRO_5038438905" description="Extracellular protein" evidence="1">
    <location>
        <begin position="25"/>
        <end position="222"/>
    </location>
</feature>
<dbReference type="RefSeq" id="WP_050340338.1">
    <property type="nucleotide sequence ID" value="NZ_AZCU01000015.1"/>
</dbReference>
<evidence type="ECO:0000313" key="3">
    <source>
        <dbReference type="Proteomes" id="UP000051020"/>
    </source>
</evidence>
<dbReference type="GeneID" id="49394916"/>
<organism evidence="2 3">
    <name type="scientific">Lactiplantibacillus pentosus DSM 20314</name>
    <dbReference type="NCBI Taxonomy" id="1423791"/>
    <lineage>
        <taxon>Bacteria</taxon>
        <taxon>Bacillati</taxon>
        <taxon>Bacillota</taxon>
        <taxon>Bacilli</taxon>
        <taxon>Lactobacillales</taxon>
        <taxon>Lactobacillaceae</taxon>
        <taxon>Lactiplantibacillus</taxon>
    </lineage>
</organism>
<gene>
    <name evidence="2" type="ORF">FD24_GL000935</name>
</gene>
<proteinExistence type="predicted"/>
<evidence type="ECO:0000256" key="1">
    <source>
        <dbReference type="SAM" id="SignalP"/>
    </source>
</evidence>
<dbReference type="AlphaFoldDB" id="A0A837R885"/>
<evidence type="ECO:0008006" key="4">
    <source>
        <dbReference type="Google" id="ProtNLM"/>
    </source>
</evidence>
<keyword evidence="1" id="KW-0732">Signal</keyword>
<dbReference type="EMBL" id="AZCU01000015">
    <property type="protein sequence ID" value="KRK23512.1"/>
    <property type="molecule type" value="Genomic_DNA"/>
</dbReference>
<feature type="signal peptide" evidence="1">
    <location>
        <begin position="1"/>
        <end position="24"/>
    </location>
</feature>
<evidence type="ECO:0000313" key="2">
    <source>
        <dbReference type="EMBL" id="KRK23512.1"/>
    </source>
</evidence>
<comment type="caution">
    <text evidence="2">The sequence shown here is derived from an EMBL/GenBank/DDBJ whole genome shotgun (WGS) entry which is preliminary data.</text>
</comment>
<dbReference type="Proteomes" id="UP000051020">
    <property type="component" value="Unassembled WGS sequence"/>
</dbReference>
<accession>A0A837R885</accession>
<protein>
    <recommendedName>
        <fullName evidence="4">Extracellular protein</fullName>
    </recommendedName>
</protein>
<name>A0A837R885_LACPE</name>
<sequence>MNFKRKIQLGIASATGILVVGLFAAPSVTNVLHAASDTVTSVSQTAAPTTVKGTDQTVKATAASGTKGNYSVKYTKAGTSSTTATYRQTDYNNSSDASKQVSAVADTQGDSVKLSSGTSATVQGTMGKVYVHWNTGSWSVTTIANTQDVATNPTKFADQVNTQLQKQDLTAKNVTSGSVTVYDTAQNGQANSVEWQNGAQVSKVQGQQANTVIKIAAQAKTN</sequence>
<reference evidence="2 3" key="1">
    <citation type="journal article" date="2015" name="Genome Announc.">
        <title>Expanding the biotechnology potential of lactobacilli through comparative genomics of 213 strains and associated genera.</title>
        <authorList>
            <person name="Sun Z."/>
            <person name="Harris H.M."/>
            <person name="McCann A."/>
            <person name="Guo C."/>
            <person name="Argimon S."/>
            <person name="Zhang W."/>
            <person name="Yang X."/>
            <person name="Jeffery I.B."/>
            <person name="Cooney J.C."/>
            <person name="Kagawa T.F."/>
            <person name="Liu W."/>
            <person name="Song Y."/>
            <person name="Salvetti E."/>
            <person name="Wrobel A."/>
            <person name="Rasinkangas P."/>
            <person name="Parkhill J."/>
            <person name="Rea M.C."/>
            <person name="O'Sullivan O."/>
            <person name="Ritari J."/>
            <person name="Douillard F.P."/>
            <person name="Paul Ross R."/>
            <person name="Yang R."/>
            <person name="Briner A.E."/>
            <person name="Felis G.E."/>
            <person name="de Vos W.M."/>
            <person name="Barrangou R."/>
            <person name="Klaenhammer T.R."/>
            <person name="Caufield P.W."/>
            <person name="Cui Y."/>
            <person name="Zhang H."/>
            <person name="O'Toole P.W."/>
        </authorList>
    </citation>
    <scope>NUCLEOTIDE SEQUENCE [LARGE SCALE GENOMIC DNA]</scope>
    <source>
        <strain evidence="2 3">DSM 20314</strain>
    </source>
</reference>